<proteinExistence type="predicted"/>
<comment type="caution">
    <text evidence="2">The sequence shown here is derived from an EMBL/GenBank/DDBJ whole genome shotgun (WGS) entry which is preliminary data.</text>
</comment>
<dbReference type="Proteomes" id="UP000572051">
    <property type="component" value="Unassembled WGS sequence"/>
</dbReference>
<feature type="transmembrane region" description="Helical" evidence="1">
    <location>
        <begin position="22"/>
        <end position="43"/>
    </location>
</feature>
<evidence type="ECO:0000313" key="2">
    <source>
        <dbReference type="EMBL" id="NYJ32609.1"/>
    </source>
</evidence>
<organism evidence="2 3">
    <name type="scientific">Nocardiopsis aegyptia</name>
    <dbReference type="NCBI Taxonomy" id="220378"/>
    <lineage>
        <taxon>Bacteria</taxon>
        <taxon>Bacillati</taxon>
        <taxon>Actinomycetota</taxon>
        <taxon>Actinomycetes</taxon>
        <taxon>Streptosporangiales</taxon>
        <taxon>Nocardiopsidaceae</taxon>
        <taxon>Nocardiopsis</taxon>
    </lineage>
</organism>
<evidence type="ECO:0000313" key="3">
    <source>
        <dbReference type="Proteomes" id="UP000572051"/>
    </source>
</evidence>
<keyword evidence="3" id="KW-1185">Reference proteome</keyword>
<evidence type="ECO:0000256" key="1">
    <source>
        <dbReference type="SAM" id="Phobius"/>
    </source>
</evidence>
<dbReference type="RefSeq" id="WP_281390080.1">
    <property type="nucleotide sequence ID" value="NZ_JACCFS010000001.1"/>
</dbReference>
<keyword evidence="1" id="KW-1133">Transmembrane helix</keyword>
<keyword evidence="1" id="KW-0472">Membrane</keyword>
<keyword evidence="1" id="KW-0812">Transmembrane</keyword>
<dbReference type="AlphaFoldDB" id="A0A7Z0EIC2"/>
<reference evidence="2 3" key="1">
    <citation type="submission" date="2020-07" db="EMBL/GenBank/DDBJ databases">
        <title>Sequencing the genomes of 1000 actinobacteria strains.</title>
        <authorList>
            <person name="Klenk H.-P."/>
        </authorList>
    </citation>
    <scope>NUCLEOTIDE SEQUENCE [LARGE SCALE GENOMIC DNA]</scope>
    <source>
        <strain evidence="2 3">DSM 44442</strain>
    </source>
</reference>
<accession>A0A7Z0EIC2</accession>
<gene>
    <name evidence="2" type="ORF">HNR10_000490</name>
</gene>
<name>A0A7Z0EIC2_9ACTN</name>
<sequence length="44" mass="4362">MSGCCNPSDHDPTPEEGRLGRIALAVILTAGAATLATVGVLILG</sequence>
<protein>
    <submittedName>
        <fullName evidence="2">Uncharacterized protein</fullName>
    </submittedName>
</protein>
<dbReference type="EMBL" id="JACCFS010000001">
    <property type="protein sequence ID" value="NYJ32609.1"/>
    <property type="molecule type" value="Genomic_DNA"/>
</dbReference>